<dbReference type="Proteomes" id="UP000107153">
    <property type="component" value="Segment"/>
</dbReference>
<gene>
    <name evidence="1" type="primary">CMP197.5L</name>
</gene>
<organismHost>
    <name type="scientific">Camelus</name>
    <dbReference type="NCBI Taxonomy" id="9836"/>
</organismHost>
<name>Q8QQ00_CAMPS</name>
<protein>
    <submittedName>
        <fullName evidence="1">CMP197.5L</fullName>
    </submittedName>
</protein>
<proteinExistence type="predicted"/>
<reference evidence="1 2" key="1">
    <citation type="journal article" date="2002" name="J. Gen. Virol.">
        <title>The sequence of camelpox virus shows it is most closely related to variola virus, the cause of smallpox.</title>
        <authorList>
            <person name="Gubser C."/>
            <person name="Smith G.L."/>
        </authorList>
    </citation>
    <scope>NUCLEOTIDE SEQUENCE [LARGE SCALE GENOMIC DNA]</scope>
    <source>
        <strain evidence="1">CMS</strain>
    </source>
</reference>
<sequence>MITSHNISSSKRLQMLLTTRLLCLISSKSIFHYISNYDFNITSSHNDIRICSVYNHYSVCVEIDLDSI</sequence>
<accession>Q8QQ00</accession>
<organism evidence="1 2">
    <name type="scientific">Camelpox virus (strain CMS)</name>
    <dbReference type="NCBI Taxonomy" id="203172"/>
    <lineage>
        <taxon>Viruses</taxon>
        <taxon>Varidnaviria</taxon>
        <taxon>Bamfordvirae</taxon>
        <taxon>Nucleocytoviricota</taxon>
        <taxon>Pokkesviricetes</taxon>
        <taxon>Chitovirales</taxon>
        <taxon>Poxviridae</taxon>
        <taxon>Chordopoxvirinae</taxon>
        <taxon>Orthopoxvirus</taxon>
        <taxon>Orthopoxvirus camelpox</taxon>
        <taxon>Camelpox virus</taxon>
    </lineage>
</organism>
<dbReference type="EMBL" id="AY009089">
    <property type="protein sequence ID" value="AAG37707.1"/>
    <property type="molecule type" value="Genomic_DNA"/>
</dbReference>
<evidence type="ECO:0000313" key="1">
    <source>
        <dbReference type="EMBL" id="AAG37707.1"/>
    </source>
</evidence>
<evidence type="ECO:0000313" key="2">
    <source>
        <dbReference type="Proteomes" id="UP000107153"/>
    </source>
</evidence>